<dbReference type="SUPFAM" id="SSF54427">
    <property type="entry name" value="NTF2-like"/>
    <property type="match status" value="1"/>
</dbReference>
<dbReference type="InterPro" id="IPR007627">
    <property type="entry name" value="RNA_pol_sigma70_r2"/>
</dbReference>
<reference evidence="8" key="1">
    <citation type="journal article" date="2014" name="Int. J. Syst. Evol. Microbiol.">
        <title>Complete genome sequence of Corynebacterium casei LMG S-19264T (=DSM 44701T), isolated from a smear-ripened cheese.</title>
        <authorList>
            <consortium name="US DOE Joint Genome Institute (JGI-PGF)"/>
            <person name="Walter F."/>
            <person name="Albersmeier A."/>
            <person name="Kalinowski J."/>
            <person name="Ruckert C."/>
        </authorList>
    </citation>
    <scope>NUCLEOTIDE SEQUENCE</scope>
    <source>
        <strain evidence="8">VKM Ac-1069</strain>
    </source>
</reference>
<reference evidence="8" key="2">
    <citation type="submission" date="2023-01" db="EMBL/GenBank/DDBJ databases">
        <authorList>
            <person name="Sun Q."/>
            <person name="Evtushenko L."/>
        </authorList>
    </citation>
    <scope>NUCLEOTIDE SEQUENCE</scope>
    <source>
        <strain evidence="8">VKM Ac-1069</strain>
    </source>
</reference>
<keyword evidence="5" id="KW-0804">Transcription</keyword>
<dbReference type="NCBIfam" id="TIGR02937">
    <property type="entry name" value="sigma70-ECF"/>
    <property type="match status" value="1"/>
</dbReference>
<comment type="similarity">
    <text evidence="1">Belongs to the sigma-70 factor family. ECF subfamily.</text>
</comment>
<dbReference type="SUPFAM" id="SSF88946">
    <property type="entry name" value="Sigma2 domain of RNA polymerase sigma factors"/>
    <property type="match status" value="1"/>
</dbReference>
<dbReference type="InterPro" id="IPR032710">
    <property type="entry name" value="NTF2-like_dom_sf"/>
</dbReference>
<organism evidence="8 9">
    <name type="scientific">Pseudonocardia halophobica</name>
    <dbReference type="NCBI Taxonomy" id="29401"/>
    <lineage>
        <taxon>Bacteria</taxon>
        <taxon>Bacillati</taxon>
        <taxon>Actinomycetota</taxon>
        <taxon>Actinomycetes</taxon>
        <taxon>Pseudonocardiales</taxon>
        <taxon>Pseudonocardiaceae</taxon>
        <taxon>Pseudonocardia</taxon>
    </lineage>
</organism>
<dbReference type="Gene3D" id="1.10.1740.10">
    <property type="match status" value="1"/>
</dbReference>
<gene>
    <name evidence="8" type="ORF">GCM10017577_10610</name>
</gene>
<feature type="domain" description="RNA polymerase sigma-70 region 2" evidence="6">
    <location>
        <begin position="11"/>
        <end position="74"/>
    </location>
</feature>
<evidence type="ECO:0000256" key="4">
    <source>
        <dbReference type="ARBA" id="ARBA00023082"/>
    </source>
</evidence>
<evidence type="ECO:0000259" key="6">
    <source>
        <dbReference type="Pfam" id="PF04542"/>
    </source>
</evidence>
<comment type="caution">
    <text evidence="8">The sequence shown here is derived from an EMBL/GenBank/DDBJ whole genome shotgun (WGS) entry which is preliminary data.</text>
</comment>
<comment type="subunit">
    <text evidence="2">Interacts transiently with the RNA polymerase catalytic core formed by RpoA, RpoB, RpoC and RpoZ (2 alpha, 1 beta, 1 beta' and 1 omega subunit) to form the RNA polymerase holoenzyme that can initiate transcription.</text>
</comment>
<evidence type="ECO:0000256" key="3">
    <source>
        <dbReference type="ARBA" id="ARBA00023015"/>
    </source>
</evidence>
<feature type="domain" description="RNA polymerase sigma factor 70 region 4 type 2" evidence="7">
    <location>
        <begin position="110"/>
        <end position="162"/>
    </location>
</feature>
<keyword evidence="4" id="KW-0731">Sigma factor</keyword>
<dbReference type="PANTHER" id="PTHR30173:SF36">
    <property type="entry name" value="ECF RNA POLYMERASE SIGMA FACTOR SIGJ"/>
    <property type="match status" value="1"/>
</dbReference>
<keyword evidence="3" id="KW-0805">Transcription regulation</keyword>
<sequence>MSTATDPVAAFEDHRPRLFGLAYRLLGSAQDAEDAVQDAWLRWSGADHGEIASPGAWLTTALTRLCLTRLTSARARRETYVGPWLPEPILTTDPPVGPAETAAQRESVSLALLVTLERLSPLERAVYVLREAFGHTHAEVAAILDVSEAHSRQLHTRARRHLAEAPADPLEADPAAWGALVERFLAAAREGEIAELEALLAADVAAWSDGGGRVSAARRPVRGRAEVARFLAGVFARFTTGLVGRVAEVNGEPALLALRDGELTSVLAVERNGAQVTGLRFVLNPEKLAFLAAQLSRSEALPGHSS</sequence>
<dbReference type="RefSeq" id="WP_037043566.1">
    <property type="nucleotide sequence ID" value="NZ_BAAAUZ010000011.1"/>
</dbReference>
<evidence type="ECO:0000313" key="8">
    <source>
        <dbReference type="EMBL" id="GLL09921.1"/>
    </source>
</evidence>
<dbReference type="CDD" id="cd06171">
    <property type="entry name" value="Sigma70_r4"/>
    <property type="match status" value="1"/>
</dbReference>
<dbReference type="AlphaFoldDB" id="A0A9W6L0G8"/>
<proteinExistence type="inferred from homology"/>
<dbReference type="InterPro" id="IPR014303">
    <property type="entry name" value="RNA_pol_sigma-70_ECF"/>
</dbReference>
<dbReference type="GO" id="GO:0006352">
    <property type="term" value="P:DNA-templated transcription initiation"/>
    <property type="evidence" value="ECO:0007669"/>
    <property type="project" value="InterPro"/>
</dbReference>
<evidence type="ECO:0000256" key="2">
    <source>
        <dbReference type="ARBA" id="ARBA00011344"/>
    </source>
</evidence>
<protein>
    <submittedName>
        <fullName evidence="8">RNA polymerase sigma24 factor</fullName>
    </submittedName>
</protein>
<dbReference type="SUPFAM" id="SSF88659">
    <property type="entry name" value="Sigma3 and sigma4 domains of RNA polymerase sigma factors"/>
    <property type="match status" value="1"/>
</dbReference>
<evidence type="ECO:0000259" key="7">
    <source>
        <dbReference type="Pfam" id="PF08281"/>
    </source>
</evidence>
<dbReference type="Gene3D" id="3.10.450.50">
    <property type="match status" value="1"/>
</dbReference>
<dbReference type="GO" id="GO:0003677">
    <property type="term" value="F:DNA binding"/>
    <property type="evidence" value="ECO:0007669"/>
    <property type="project" value="InterPro"/>
</dbReference>
<evidence type="ECO:0000256" key="5">
    <source>
        <dbReference type="ARBA" id="ARBA00023163"/>
    </source>
</evidence>
<dbReference type="EMBL" id="BSFQ01000003">
    <property type="protein sequence ID" value="GLL09921.1"/>
    <property type="molecule type" value="Genomic_DNA"/>
</dbReference>
<dbReference type="PANTHER" id="PTHR30173">
    <property type="entry name" value="SIGMA 19 FACTOR"/>
    <property type="match status" value="1"/>
</dbReference>
<dbReference type="Pfam" id="PF08281">
    <property type="entry name" value="Sigma70_r4_2"/>
    <property type="match status" value="1"/>
</dbReference>
<keyword evidence="9" id="KW-1185">Reference proteome</keyword>
<accession>A0A9W6L0G8</accession>
<dbReference type="Proteomes" id="UP001143463">
    <property type="component" value="Unassembled WGS sequence"/>
</dbReference>
<name>A0A9W6L0G8_9PSEU</name>
<dbReference type="InterPro" id="IPR013325">
    <property type="entry name" value="RNA_pol_sigma_r2"/>
</dbReference>
<dbReference type="GO" id="GO:0016987">
    <property type="term" value="F:sigma factor activity"/>
    <property type="evidence" value="ECO:0007669"/>
    <property type="project" value="UniProtKB-KW"/>
</dbReference>
<evidence type="ECO:0000313" key="9">
    <source>
        <dbReference type="Proteomes" id="UP001143463"/>
    </source>
</evidence>
<dbReference type="Gene3D" id="1.10.10.10">
    <property type="entry name" value="Winged helix-like DNA-binding domain superfamily/Winged helix DNA-binding domain"/>
    <property type="match status" value="1"/>
</dbReference>
<dbReference type="Pfam" id="PF04542">
    <property type="entry name" value="Sigma70_r2"/>
    <property type="match status" value="1"/>
</dbReference>
<evidence type="ECO:0000256" key="1">
    <source>
        <dbReference type="ARBA" id="ARBA00010641"/>
    </source>
</evidence>
<dbReference type="InterPro" id="IPR013324">
    <property type="entry name" value="RNA_pol_sigma_r3/r4-like"/>
</dbReference>
<dbReference type="NCBIfam" id="TIGR02957">
    <property type="entry name" value="SigX4"/>
    <property type="match status" value="1"/>
</dbReference>
<dbReference type="InterPro" id="IPR036388">
    <property type="entry name" value="WH-like_DNA-bd_sf"/>
</dbReference>
<dbReference type="InterPro" id="IPR014284">
    <property type="entry name" value="RNA_pol_sigma-70_dom"/>
</dbReference>
<dbReference type="NCBIfam" id="NF007214">
    <property type="entry name" value="PRK09636.1"/>
    <property type="match status" value="1"/>
</dbReference>
<dbReference type="InterPro" id="IPR052704">
    <property type="entry name" value="ECF_Sigma-70_Domain"/>
</dbReference>
<dbReference type="InterPro" id="IPR013249">
    <property type="entry name" value="RNA_pol_sigma70_r4_t2"/>
</dbReference>